<gene>
    <name evidence="2" type="ORF">POM88_015400</name>
</gene>
<dbReference type="InterPro" id="IPR045040">
    <property type="entry name" value="PORR_fam"/>
</dbReference>
<protein>
    <recommendedName>
        <fullName evidence="1">PORR domain-containing protein</fullName>
    </recommendedName>
</protein>
<dbReference type="GO" id="GO:0003723">
    <property type="term" value="F:RNA binding"/>
    <property type="evidence" value="ECO:0007669"/>
    <property type="project" value="InterPro"/>
</dbReference>
<name>A0AAD8IMT3_9APIA</name>
<keyword evidence="3" id="KW-1185">Reference proteome</keyword>
<reference evidence="2" key="2">
    <citation type="submission" date="2023-05" db="EMBL/GenBank/DDBJ databases">
        <authorList>
            <person name="Schelkunov M.I."/>
        </authorList>
    </citation>
    <scope>NUCLEOTIDE SEQUENCE</scope>
    <source>
        <strain evidence="2">Hsosn_3</strain>
        <tissue evidence="2">Leaf</tissue>
    </source>
</reference>
<evidence type="ECO:0000313" key="2">
    <source>
        <dbReference type="EMBL" id="KAK1387222.1"/>
    </source>
</evidence>
<comment type="caution">
    <text evidence="2">The sequence shown here is derived from an EMBL/GenBank/DDBJ whole genome shotgun (WGS) entry which is preliminary data.</text>
</comment>
<dbReference type="PANTHER" id="PTHR31476">
    <property type="entry name" value="PROTEIN WHAT'S THIS FACTOR 1 HOMOLOG, CHLOROPLASTIC"/>
    <property type="match status" value="1"/>
</dbReference>
<evidence type="ECO:0000313" key="3">
    <source>
        <dbReference type="Proteomes" id="UP001237642"/>
    </source>
</evidence>
<evidence type="ECO:0000259" key="1">
    <source>
        <dbReference type="Pfam" id="PF11955"/>
    </source>
</evidence>
<dbReference type="PANTHER" id="PTHR31476:SF10">
    <property type="entry name" value="OS04G0546100 PROTEIN"/>
    <property type="match status" value="1"/>
</dbReference>
<sequence>MPSHKMTHLFVRSKPDISRSHPLFQDDEFVVSALQKGKENVDLSVSGNGETELRKFKRGQNGLAFTMSFPWGYGAQKKVKAWMDEFQKLPYISPYEDCKKLKKDIWKGRLPFLFLKENPESCWYAV</sequence>
<dbReference type="EMBL" id="JAUIZM010000004">
    <property type="protein sequence ID" value="KAK1387222.1"/>
    <property type="molecule type" value="Genomic_DNA"/>
</dbReference>
<dbReference type="Pfam" id="PF11955">
    <property type="entry name" value="PORR"/>
    <property type="match status" value="1"/>
</dbReference>
<dbReference type="AlphaFoldDB" id="A0AAD8IMT3"/>
<proteinExistence type="predicted"/>
<dbReference type="Proteomes" id="UP001237642">
    <property type="component" value="Unassembled WGS sequence"/>
</dbReference>
<reference evidence="2" key="1">
    <citation type="submission" date="2023-02" db="EMBL/GenBank/DDBJ databases">
        <title>Genome of toxic invasive species Heracleum sosnowskyi carries increased number of genes despite the absence of recent whole-genome duplications.</title>
        <authorList>
            <person name="Schelkunov M."/>
            <person name="Shtratnikova V."/>
            <person name="Makarenko M."/>
            <person name="Klepikova A."/>
            <person name="Omelchenko D."/>
            <person name="Novikova G."/>
            <person name="Obukhova E."/>
            <person name="Bogdanov V."/>
            <person name="Penin A."/>
            <person name="Logacheva M."/>
        </authorList>
    </citation>
    <scope>NUCLEOTIDE SEQUENCE</scope>
    <source>
        <strain evidence="2">Hsosn_3</strain>
        <tissue evidence="2">Leaf</tissue>
    </source>
</reference>
<organism evidence="2 3">
    <name type="scientific">Heracleum sosnowskyi</name>
    <dbReference type="NCBI Taxonomy" id="360622"/>
    <lineage>
        <taxon>Eukaryota</taxon>
        <taxon>Viridiplantae</taxon>
        <taxon>Streptophyta</taxon>
        <taxon>Embryophyta</taxon>
        <taxon>Tracheophyta</taxon>
        <taxon>Spermatophyta</taxon>
        <taxon>Magnoliopsida</taxon>
        <taxon>eudicotyledons</taxon>
        <taxon>Gunneridae</taxon>
        <taxon>Pentapetalae</taxon>
        <taxon>asterids</taxon>
        <taxon>campanulids</taxon>
        <taxon>Apiales</taxon>
        <taxon>Apiaceae</taxon>
        <taxon>Apioideae</taxon>
        <taxon>apioid superclade</taxon>
        <taxon>Tordylieae</taxon>
        <taxon>Tordyliinae</taxon>
        <taxon>Heracleum</taxon>
    </lineage>
</organism>
<dbReference type="InterPro" id="IPR021099">
    <property type="entry name" value="PORR_domain"/>
</dbReference>
<feature type="domain" description="PORR" evidence="1">
    <location>
        <begin position="25"/>
        <end position="103"/>
    </location>
</feature>
<accession>A0AAD8IMT3</accession>